<dbReference type="Proteomes" id="UP001523528">
    <property type="component" value="Unassembled WGS sequence"/>
</dbReference>
<dbReference type="InterPro" id="IPR008929">
    <property type="entry name" value="Chondroitin_lyas"/>
</dbReference>
<dbReference type="Gene3D" id="2.70.98.70">
    <property type="match status" value="1"/>
</dbReference>
<feature type="compositionally biased region" description="Pro residues" evidence="2">
    <location>
        <begin position="606"/>
        <end position="618"/>
    </location>
</feature>
<evidence type="ECO:0000256" key="2">
    <source>
        <dbReference type="SAM" id="MobiDB-lite"/>
    </source>
</evidence>
<sequence>MPLRRWTRAPRLAYAMRNPLGGFARVPAAPAVVLRDLWPGNATVGEKLVRNRTEFEGVPRSLQSGVWDDPTWPTAYRRWLQGFGWLQDLRELGAESARIKARTLVAHWIRLPAAERAVIDPSVTGARLCAWLGCYEFFAASADDAFRQNLMASLMMEARSIMALMPDAVYGWQALCALKGLLAVAVSIPDYPEFLTRYLRLIDEVITSQILPDGGHITRSPEELFLTVKELAEMLYILQAARLPLPTTLVDAANRTVPALRAMRHADGGLALFNGSRERDPQLVELVLNRASRSRVMAAGLPDSGFARLSSGRALVIADAAAPAPAGFDHTAHAGMLSFEFSSGKQRLIVNCGASRQKGWAEALRYPAAHSVLELAGMSPMTFETNGTTSRPPQVSRTHATQDGAHWLDMTHNGYESQGGGVYHRQLYLGKDGRTLRGEEKLEGATLARAPCVRFHLHPDIMVEPTENGHLLHSEEESWLFQSDGQVRVEESVYLGQGRRTTTLQLVITPPLPPQDEAPPALSPEENAEENAHPAPPDEPEGTADTPTPPEQERTLEAAPAAQDNVPDTSMDHPEPEVTESAVDIAPKANTQEPSPTPQSTSALPPAHPLAGLPPPKPIHWALSLVNE</sequence>
<dbReference type="EMBL" id="JAMYZZ010000001">
    <property type="protein sequence ID" value="MCP1257357.1"/>
    <property type="molecule type" value="Genomic_DNA"/>
</dbReference>
<dbReference type="RefSeq" id="WP_165990679.1">
    <property type="nucleotide sequence ID" value="NZ_JAMYZY010000025.1"/>
</dbReference>
<comment type="caution">
    <text evidence="4">The sequence shown here is derived from an EMBL/GenBank/DDBJ whole genome shotgun (WGS) entry which is preliminary data.</text>
</comment>
<dbReference type="Gene3D" id="1.50.10.100">
    <property type="entry name" value="Chondroitin AC/alginate lyase"/>
    <property type="match status" value="1"/>
</dbReference>
<keyword evidence="5" id="KW-1185">Reference proteome</keyword>
<protein>
    <submittedName>
        <fullName evidence="4">Heparinase II/III family protein</fullName>
    </submittedName>
</protein>
<evidence type="ECO:0000313" key="5">
    <source>
        <dbReference type="Proteomes" id="UP001523528"/>
    </source>
</evidence>
<comment type="subcellular location">
    <subcellularLocation>
        <location evidence="1">Cell envelope</location>
    </subcellularLocation>
</comment>
<evidence type="ECO:0000259" key="3">
    <source>
        <dbReference type="Pfam" id="PF07940"/>
    </source>
</evidence>
<evidence type="ECO:0000256" key="1">
    <source>
        <dbReference type="ARBA" id="ARBA00004196"/>
    </source>
</evidence>
<accession>A0ABT1EWM6</accession>
<name>A0ABT1EWM6_9PROT</name>
<feature type="domain" description="Heparinase II/III-like C-terminal" evidence="3">
    <location>
        <begin position="299"/>
        <end position="512"/>
    </location>
</feature>
<reference evidence="4 5" key="1">
    <citation type="submission" date="2022-06" db="EMBL/GenBank/DDBJ databases">
        <title>Acetobacer genomes from food samples.</title>
        <authorList>
            <person name="Sombolestani A."/>
        </authorList>
    </citation>
    <scope>NUCLEOTIDE SEQUENCE [LARGE SCALE GENOMIC DNA]</scope>
    <source>
        <strain evidence="4 5">R-83285</strain>
    </source>
</reference>
<dbReference type="InterPro" id="IPR012480">
    <property type="entry name" value="Hepar_II_III_C"/>
</dbReference>
<feature type="compositionally biased region" description="Polar residues" evidence="2">
    <location>
        <begin position="589"/>
        <end position="602"/>
    </location>
</feature>
<feature type="region of interest" description="Disordered" evidence="2">
    <location>
        <begin position="507"/>
        <end position="618"/>
    </location>
</feature>
<proteinExistence type="predicted"/>
<evidence type="ECO:0000313" key="4">
    <source>
        <dbReference type="EMBL" id="MCP1257357.1"/>
    </source>
</evidence>
<organism evidence="4 5">
    <name type="scientific">Acetobacter lambici</name>
    <dbReference type="NCBI Taxonomy" id="1332824"/>
    <lineage>
        <taxon>Bacteria</taxon>
        <taxon>Pseudomonadati</taxon>
        <taxon>Pseudomonadota</taxon>
        <taxon>Alphaproteobacteria</taxon>
        <taxon>Acetobacterales</taxon>
        <taxon>Acetobacteraceae</taxon>
        <taxon>Acetobacter</taxon>
    </lineage>
</organism>
<gene>
    <name evidence="4" type="ORF">NKW50_01960</name>
</gene>
<dbReference type="Pfam" id="PF07940">
    <property type="entry name" value="Hepar_II_III_C"/>
    <property type="match status" value="1"/>
</dbReference>